<accession>A0A1G9AH32</accession>
<sequence>MMASDPDALWPRRPGLGSEGVDENREVDDTNLTLDEDLAGGEDENDEWATDADERPVDLDREDREDRDEDRDQGEEQD</sequence>
<name>A0A1G9AH32_9MICO</name>
<evidence type="ECO:0000313" key="2">
    <source>
        <dbReference type="EMBL" id="SDK26676.1"/>
    </source>
</evidence>
<feature type="region of interest" description="Disordered" evidence="1">
    <location>
        <begin position="1"/>
        <end position="78"/>
    </location>
</feature>
<gene>
    <name evidence="2" type="ORF">SAMN05216282_104114</name>
</gene>
<keyword evidence="3" id="KW-1185">Reference proteome</keyword>
<evidence type="ECO:0000256" key="1">
    <source>
        <dbReference type="SAM" id="MobiDB-lite"/>
    </source>
</evidence>
<organism evidence="2 3">
    <name type="scientific">Cryobacterium psychrotolerans</name>
    <dbReference type="NCBI Taxonomy" id="386301"/>
    <lineage>
        <taxon>Bacteria</taxon>
        <taxon>Bacillati</taxon>
        <taxon>Actinomycetota</taxon>
        <taxon>Actinomycetes</taxon>
        <taxon>Micrococcales</taxon>
        <taxon>Microbacteriaceae</taxon>
        <taxon>Cryobacterium</taxon>
    </lineage>
</organism>
<proteinExistence type="predicted"/>
<dbReference type="EMBL" id="FNFU01000004">
    <property type="protein sequence ID" value="SDK26676.1"/>
    <property type="molecule type" value="Genomic_DNA"/>
</dbReference>
<dbReference type="OrthoDB" id="5124864at2"/>
<reference evidence="2 3" key="1">
    <citation type="submission" date="2016-10" db="EMBL/GenBank/DDBJ databases">
        <authorList>
            <person name="de Groot N.N."/>
        </authorList>
    </citation>
    <scope>NUCLEOTIDE SEQUENCE [LARGE SCALE GENOMIC DNA]</scope>
    <source>
        <strain evidence="2 3">CGMCC 1.5382</strain>
    </source>
</reference>
<dbReference type="Proteomes" id="UP000198701">
    <property type="component" value="Unassembled WGS sequence"/>
</dbReference>
<feature type="compositionally biased region" description="Basic and acidic residues" evidence="1">
    <location>
        <begin position="52"/>
        <end position="64"/>
    </location>
</feature>
<dbReference type="RefSeq" id="WP_092322282.1">
    <property type="nucleotide sequence ID" value="NZ_FNFU01000004.1"/>
</dbReference>
<dbReference type="AlphaFoldDB" id="A0A1G9AH32"/>
<feature type="compositionally biased region" description="Acidic residues" evidence="1">
    <location>
        <begin position="34"/>
        <end position="51"/>
    </location>
</feature>
<protein>
    <submittedName>
        <fullName evidence="2">Uncharacterized protein</fullName>
    </submittedName>
</protein>
<evidence type="ECO:0000313" key="3">
    <source>
        <dbReference type="Proteomes" id="UP000198701"/>
    </source>
</evidence>
<dbReference type="STRING" id="386301.SAMN05216282_104114"/>
<feature type="compositionally biased region" description="Acidic residues" evidence="1">
    <location>
        <begin position="65"/>
        <end position="78"/>
    </location>
</feature>